<organism evidence="16 17">
    <name type="scientific">Culicoidibacter larvae</name>
    <dbReference type="NCBI Taxonomy" id="2579976"/>
    <lineage>
        <taxon>Bacteria</taxon>
        <taxon>Bacillati</taxon>
        <taxon>Bacillota</taxon>
        <taxon>Culicoidibacteria</taxon>
        <taxon>Culicoidibacterales</taxon>
        <taxon>Culicoidibacteraceae</taxon>
        <taxon>Culicoidibacter</taxon>
    </lineage>
</organism>
<comment type="caution">
    <text evidence="12">Lacks conserved residue(s) required for the propagation of feature annotation.</text>
</comment>
<evidence type="ECO:0000256" key="10">
    <source>
        <dbReference type="ARBA" id="ARBA00048543"/>
    </source>
</evidence>
<dbReference type="InterPro" id="IPR036169">
    <property type="entry name" value="DXPR_C_sf"/>
</dbReference>
<dbReference type="EC" id="1.1.1.267" evidence="4 12"/>
<dbReference type="GO" id="GO:0070402">
    <property type="term" value="F:NADPH binding"/>
    <property type="evidence" value="ECO:0007669"/>
    <property type="project" value="InterPro"/>
</dbReference>
<reference evidence="16 17" key="1">
    <citation type="submission" date="2019-05" db="EMBL/GenBank/DDBJ databases">
        <title>Culicoidintestinum kansasii gen. nov., sp. nov. from the gastrointestinal tract of the biting midge, Culicoides sonorensis.</title>
        <authorList>
            <person name="Neupane S."/>
            <person name="Ghosh A."/>
            <person name="Gunther S."/>
            <person name="Martin K."/>
            <person name="Zurek L."/>
        </authorList>
    </citation>
    <scope>NUCLEOTIDE SEQUENCE [LARGE SCALE GENOMIC DNA]</scope>
    <source>
        <strain evidence="16 17">CS-1</strain>
    </source>
</reference>
<evidence type="ECO:0000313" key="16">
    <source>
        <dbReference type="EMBL" id="TLG76507.1"/>
    </source>
</evidence>
<feature type="binding site" evidence="12">
    <location>
        <position position="217"/>
    </location>
    <ligand>
        <name>1-deoxy-D-xylulose 5-phosphate</name>
        <dbReference type="ChEBI" id="CHEBI:57792"/>
    </ligand>
</feature>
<dbReference type="InterPro" id="IPR036291">
    <property type="entry name" value="NAD(P)-bd_dom_sf"/>
</dbReference>
<evidence type="ECO:0000256" key="4">
    <source>
        <dbReference type="ARBA" id="ARBA00012366"/>
    </source>
</evidence>
<comment type="similarity">
    <text evidence="3 12">Belongs to the DXR family.</text>
</comment>
<evidence type="ECO:0000256" key="11">
    <source>
        <dbReference type="ARBA" id="ARBA00071224"/>
    </source>
</evidence>
<evidence type="ECO:0000259" key="15">
    <source>
        <dbReference type="Pfam" id="PF13288"/>
    </source>
</evidence>
<dbReference type="HAMAP" id="MF_00183">
    <property type="entry name" value="DXP_reductoisom"/>
    <property type="match status" value="1"/>
</dbReference>
<keyword evidence="8 12" id="KW-0464">Manganese</keyword>
<dbReference type="EMBL" id="VBWP01000002">
    <property type="protein sequence ID" value="TLG76507.1"/>
    <property type="molecule type" value="Genomic_DNA"/>
</dbReference>
<dbReference type="FunFam" id="1.10.1740.10:FF:000004">
    <property type="entry name" value="1-deoxy-D-xylulose 5-phosphate reductoisomerase"/>
    <property type="match status" value="1"/>
</dbReference>
<name>A0A5R8QGV4_9FIRM</name>
<feature type="binding site" evidence="12">
    <location>
        <position position="204"/>
    </location>
    <ligand>
        <name>NADPH</name>
        <dbReference type="ChEBI" id="CHEBI:57783"/>
    </ligand>
</feature>
<keyword evidence="17" id="KW-1185">Reference proteome</keyword>
<feature type="binding site" evidence="12">
    <location>
        <position position="13"/>
    </location>
    <ligand>
        <name>NADPH</name>
        <dbReference type="ChEBI" id="CHEBI:57783"/>
    </ligand>
</feature>
<dbReference type="GO" id="GO:0030145">
    <property type="term" value="F:manganese ion binding"/>
    <property type="evidence" value="ECO:0007669"/>
    <property type="project" value="TreeGrafter"/>
</dbReference>
<evidence type="ECO:0000256" key="8">
    <source>
        <dbReference type="ARBA" id="ARBA00023211"/>
    </source>
</evidence>
<dbReference type="FunCoup" id="A0A5R8QGV4">
    <property type="interactions" value="370"/>
</dbReference>
<evidence type="ECO:0000256" key="12">
    <source>
        <dbReference type="HAMAP-Rule" id="MF_00183"/>
    </source>
</evidence>
<dbReference type="Pfam" id="PF13288">
    <property type="entry name" value="DXPR_C"/>
    <property type="match status" value="1"/>
</dbReference>
<comment type="caution">
    <text evidence="16">The sequence shown here is derived from an EMBL/GenBank/DDBJ whole genome shotgun (WGS) entry which is preliminary data.</text>
</comment>
<evidence type="ECO:0000313" key="17">
    <source>
        <dbReference type="Proteomes" id="UP000306912"/>
    </source>
</evidence>
<dbReference type="InterPro" id="IPR003821">
    <property type="entry name" value="DXP_reductoisomerase"/>
</dbReference>
<feature type="binding site" evidence="12">
    <location>
        <position position="124"/>
    </location>
    <ligand>
        <name>NADPH</name>
        <dbReference type="ChEBI" id="CHEBI:57783"/>
    </ligand>
</feature>
<dbReference type="SUPFAM" id="SSF51735">
    <property type="entry name" value="NAD(P)-binding Rossmann-fold domains"/>
    <property type="match status" value="1"/>
</dbReference>
<feature type="binding site" evidence="12">
    <location>
        <position position="36"/>
    </location>
    <ligand>
        <name>NADPH</name>
        <dbReference type="ChEBI" id="CHEBI:57783"/>
    </ligand>
</feature>
<dbReference type="InParanoid" id="A0A5R8QGV4"/>
<dbReference type="SUPFAM" id="SSF69055">
    <property type="entry name" value="1-deoxy-D-xylulose-5-phosphate reductoisomerase, C-terminal domain"/>
    <property type="match status" value="1"/>
</dbReference>
<comment type="cofactor">
    <cofactor evidence="1">
        <name>Co(2+)</name>
        <dbReference type="ChEBI" id="CHEBI:48828"/>
    </cofactor>
</comment>
<feature type="binding site" evidence="12">
    <location>
        <position position="122"/>
    </location>
    <ligand>
        <name>NADPH</name>
        <dbReference type="ChEBI" id="CHEBI:57783"/>
    </ligand>
</feature>
<evidence type="ECO:0000256" key="5">
    <source>
        <dbReference type="ARBA" id="ARBA00022723"/>
    </source>
</evidence>
<evidence type="ECO:0000256" key="9">
    <source>
        <dbReference type="ARBA" id="ARBA00023229"/>
    </source>
</evidence>
<evidence type="ECO:0000259" key="13">
    <source>
        <dbReference type="Pfam" id="PF02670"/>
    </source>
</evidence>
<keyword evidence="6 12" id="KW-0521">NADP</keyword>
<dbReference type="Gene3D" id="3.40.50.720">
    <property type="entry name" value="NAD(P)-binding Rossmann-like Domain"/>
    <property type="match status" value="1"/>
</dbReference>
<dbReference type="Pfam" id="PF08436">
    <property type="entry name" value="DXP_redisom_C"/>
    <property type="match status" value="1"/>
</dbReference>
<dbReference type="UniPathway" id="UPA00056">
    <property type="reaction ID" value="UER00092"/>
</dbReference>
<feature type="binding site" evidence="12">
    <location>
        <position position="211"/>
    </location>
    <ligand>
        <name>1-deoxy-D-xylulose 5-phosphate</name>
        <dbReference type="ChEBI" id="CHEBI:57792"/>
    </ligand>
</feature>
<evidence type="ECO:0000256" key="3">
    <source>
        <dbReference type="ARBA" id="ARBA00006825"/>
    </source>
</evidence>
<comment type="catalytic activity">
    <reaction evidence="10">
        <text>2-C-methyl-D-erythritol 4-phosphate + NADP(+) = 1-deoxy-D-xylulose 5-phosphate + NADPH + H(+)</text>
        <dbReference type="Rhea" id="RHEA:13717"/>
        <dbReference type="ChEBI" id="CHEBI:15378"/>
        <dbReference type="ChEBI" id="CHEBI:57783"/>
        <dbReference type="ChEBI" id="CHEBI:57792"/>
        <dbReference type="ChEBI" id="CHEBI:58262"/>
        <dbReference type="ChEBI" id="CHEBI:58349"/>
        <dbReference type="EC" id="1.1.1.267"/>
    </reaction>
    <physiologicalReaction direction="right-to-left" evidence="10">
        <dbReference type="Rhea" id="RHEA:13719"/>
    </physiologicalReaction>
</comment>
<feature type="binding site" evidence="12">
    <location>
        <position position="38"/>
    </location>
    <ligand>
        <name>NADPH</name>
        <dbReference type="ChEBI" id="CHEBI:57783"/>
    </ligand>
</feature>
<dbReference type="RefSeq" id="WP_138190145.1">
    <property type="nucleotide sequence ID" value="NZ_VBWP01000002.1"/>
</dbReference>
<dbReference type="Gene3D" id="1.10.1740.10">
    <property type="match status" value="1"/>
</dbReference>
<dbReference type="GO" id="GO:0016853">
    <property type="term" value="F:isomerase activity"/>
    <property type="evidence" value="ECO:0007669"/>
    <property type="project" value="UniProtKB-KW"/>
</dbReference>
<sequence>MKHIAILGASGSIGTQALDIIASNPNVFRLVSCSIGKNIDYARKIVQVFEPELLCMQYEADAQTLEHEFRNKKTEFTFGDQGLVDVVSLSSVDLVLNSVIGSVGLLPTLAAINEGKQIALANKETLVSAGHIVMEAARKNNVEILPVDSEHAAIFQCLQSAKSSAELKRLHITASGGSFRDLSYSELKDVTVDMALKHPNWSMGSKITIDSATMMNKGLEVIEAHWLFDVGYSQIETIIHRESIIHSLVEFVDGSMLAQLGVSDMHIPIQYMLSYPERLPMPATMDLSLIELGALHFEAVDIKKYPCFKLALDAGKIGGSMPTVLNAANEIAVNAFLENKIKFIEISKIVEQTMLAHDVISNPQLDDILEIDHQARTFVEHILL</sequence>
<dbReference type="InterPro" id="IPR026877">
    <property type="entry name" value="DXPR_C"/>
</dbReference>
<dbReference type="GO" id="GO:0030604">
    <property type="term" value="F:1-deoxy-D-xylulose-5-phosphate reductoisomerase activity"/>
    <property type="evidence" value="ECO:0007669"/>
    <property type="project" value="UniProtKB-UniRule"/>
</dbReference>
<feature type="domain" description="DXP reductoisomerase C-terminal" evidence="15">
    <location>
        <begin position="260"/>
        <end position="377"/>
    </location>
</feature>
<gene>
    <name evidence="12" type="primary">dxr</name>
    <name evidence="16" type="ORF">FEZ08_02520</name>
</gene>
<feature type="binding site" evidence="12">
    <location>
        <position position="220"/>
    </location>
    <ligand>
        <name>Mn(2+)</name>
        <dbReference type="ChEBI" id="CHEBI:29035"/>
    </ligand>
</feature>
<keyword evidence="7 12" id="KW-0560">Oxidoreductase</keyword>
<feature type="binding site" evidence="12">
    <location>
        <position position="123"/>
    </location>
    <ligand>
        <name>1-deoxy-D-xylulose 5-phosphate</name>
        <dbReference type="ChEBI" id="CHEBI:57792"/>
    </ligand>
</feature>
<dbReference type="OrthoDB" id="9806546at2"/>
<evidence type="ECO:0000256" key="2">
    <source>
        <dbReference type="ARBA" id="ARBA00005094"/>
    </source>
</evidence>
<dbReference type="GO" id="GO:0051484">
    <property type="term" value="P:isopentenyl diphosphate biosynthetic process, methylerythritol 4-phosphate pathway involved in terpenoid biosynthetic process"/>
    <property type="evidence" value="ECO:0007669"/>
    <property type="project" value="TreeGrafter"/>
</dbReference>
<feature type="binding site" evidence="12">
    <location>
        <position position="150"/>
    </location>
    <ligand>
        <name>Mn(2+)</name>
        <dbReference type="ChEBI" id="CHEBI:29035"/>
    </ligand>
</feature>
<comment type="pathway">
    <text evidence="2 12">Isoprenoid biosynthesis; isopentenyl diphosphate biosynthesis via DXP pathway; isopentenyl diphosphate from 1-deoxy-D-xylulose 5-phosphate: step 1/6.</text>
</comment>
<dbReference type="PIRSF" id="PIRSF006205">
    <property type="entry name" value="Dxp_reductismrs"/>
    <property type="match status" value="1"/>
</dbReference>
<dbReference type="PANTHER" id="PTHR30525:SF0">
    <property type="entry name" value="1-DEOXY-D-XYLULOSE 5-PHOSPHATE REDUCTOISOMERASE, CHLOROPLASTIC"/>
    <property type="match status" value="1"/>
</dbReference>
<feature type="binding site" evidence="12">
    <location>
        <position position="149"/>
    </location>
    <ligand>
        <name>1-deoxy-D-xylulose 5-phosphate</name>
        <dbReference type="ChEBI" id="CHEBI:57792"/>
    </ligand>
</feature>
<dbReference type="AlphaFoldDB" id="A0A5R8QGV4"/>
<feature type="binding site" evidence="12">
    <location>
        <position position="175"/>
    </location>
    <ligand>
        <name>1-deoxy-D-xylulose 5-phosphate</name>
        <dbReference type="ChEBI" id="CHEBI:57792"/>
    </ligand>
</feature>
<keyword evidence="5 12" id="KW-0479">Metal-binding</keyword>
<keyword evidence="9 12" id="KW-0414">Isoprene biosynthesis</keyword>
<evidence type="ECO:0000256" key="1">
    <source>
        <dbReference type="ARBA" id="ARBA00001941"/>
    </source>
</evidence>
<feature type="binding site" evidence="12">
    <location>
        <position position="11"/>
    </location>
    <ligand>
        <name>NADPH</name>
        <dbReference type="ChEBI" id="CHEBI:57783"/>
    </ligand>
</feature>
<evidence type="ECO:0000256" key="7">
    <source>
        <dbReference type="ARBA" id="ARBA00023002"/>
    </source>
</evidence>
<feature type="binding site" evidence="12">
    <location>
        <position position="198"/>
    </location>
    <ligand>
        <name>1-deoxy-D-xylulose 5-phosphate</name>
        <dbReference type="ChEBI" id="CHEBI:57792"/>
    </ligand>
</feature>
<feature type="binding site" evidence="12">
    <location>
        <position position="148"/>
    </location>
    <ligand>
        <name>Mn(2+)</name>
        <dbReference type="ChEBI" id="CHEBI:29035"/>
    </ligand>
</feature>
<keyword evidence="16" id="KW-0413">Isomerase</keyword>
<evidence type="ECO:0000259" key="14">
    <source>
        <dbReference type="Pfam" id="PF08436"/>
    </source>
</evidence>
<feature type="binding site" evidence="12">
    <location>
        <position position="220"/>
    </location>
    <ligand>
        <name>1-deoxy-D-xylulose 5-phosphate</name>
        <dbReference type="ChEBI" id="CHEBI:57792"/>
    </ligand>
</feature>
<feature type="binding site" evidence="12">
    <location>
        <position position="216"/>
    </location>
    <ligand>
        <name>1-deoxy-D-xylulose 5-phosphate</name>
        <dbReference type="ChEBI" id="CHEBI:57792"/>
    </ligand>
</feature>
<evidence type="ECO:0000256" key="6">
    <source>
        <dbReference type="ARBA" id="ARBA00022857"/>
    </source>
</evidence>
<proteinExistence type="inferred from homology"/>
<feature type="binding site" evidence="12">
    <location>
        <position position="150"/>
    </location>
    <ligand>
        <name>1-deoxy-D-xylulose 5-phosphate</name>
        <dbReference type="ChEBI" id="CHEBI:57792"/>
    </ligand>
</feature>
<feature type="domain" description="1-deoxy-D-xylulose 5-phosphate reductoisomerase N-terminal" evidence="13">
    <location>
        <begin position="4"/>
        <end position="130"/>
    </location>
</feature>
<dbReference type="Pfam" id="PF02670">
    <property type="entry name" value="DXP_reductoisom"/>
    <property type="match status" value="1"/>
</dbReference>
<dbReference type="FunFam" id="3.40.50.720:FF:000045">
    <property type="entry name" value="1-deoxy-D-xylulose 5-phosphate reductoisomerase"/>
    <property type="match status" value="1"/>
</dbReference>
<dbReference type="InterPro" id="IPR013512">
    <property type="entry name" value="DXP_reductoisomerase_N"/>
</dbReference>
<dbReference type="NCBIfam" id="NF009114">
    <property type="entry name" value="PRK12464.1"/>
    <property type="match status" value="1"/>
</dbReference>
<keyword evidence="12" id="KW-0460">Magnesium</keyword>
<dbReference type="PANTHER" id="PTHR30525">
    <property type="entry name" value="1-DEOXY-D-XYLULOSE 5-PHOSPHATE REDUCTOISOMERASE"/>
    <property type="match status" value="1"/>
</dbReference>
<accession>A0A5R8QGV4</accession>
<dbReference type="SUPFAM" id="SSF55347">
    <property type="entry name" value="Glyceraldehyde-3-phosphate dehydrogenase-like, C-terminal domain"/>
    <property type="match status" value="1"/>
</dbReference>
<dbReference type="InterPro" id="IPR013644">
    <property type="entry name" value="DXP_reductoisomerase_C"/>
</dbReference>
<dbReference type="Proteomes" id="UP000306912">
    <property type="component" value="Unassembled WGS sequence"/>
</dbReference>
<feature type="domain" description="1-deoxy-D-xylulose 5-phosphate reductoisomerase C-terminal" evidence="14">
    <location>
        <begin position="144"/>
        <end position="228"/>
    </location>
</feature>
<feature type="binding site" evidence="12">
    <location>
        <position position="37"/>
    </location>
    <ligand>
        <name>NADPH</name>
        <dbReference type="ChEBI" id="CHEBI:57783"/>
    </ligand>
</feature>
<comment type="cofactor">
    <cofactor evidence="12">
        <name>Mg(2+)</name>
        <dbReference type="ChEBI" id="CHEBI:18420"/>
    </cofactor>
    <cofactor evidence="12">
        <name>Mn(2+)</name>
        <dbReference type="ChEBI" id="CHEBI:29035"/>
    </cofactor>
</comment>
<feature type="binding site" evidence="12">
    <location>
        <position position="12"/>
    </location>
    <ligand>
        <name>NADPH</name>
        <dbReference type="ChEBI" id="CHEBI:57783"/>
    </ligand>
</feature>
<protein>
    <recommendedName>
        <fullName evidence="11 12">1-deoxy-D-xylulose 5-phosphate reductoisomerase</fullName>
        <shortName evidence="12">DXP reductoisomerase</shortName>
        <ecNumber evidence="4 12">1.1.1.267</ecNumber>
    </recommendedName>
    <alternativeName>
        <fullName evidence="12">1-deoxyxylulose-5-phosphate reductoisomerase</fullName>
    </alternativeName>
    <alternativeName>
        <fullName evidence="12">2-C-methyl-D-erythritol 4-phosphate synthase</fullName>
    </alternativeName>
</protein>
<comment type="function">
    <text evidence="12">Catalyzes the NADPH-dependent rearrangement and reduction of 1-deoxy-D-xylulose-5-phosphate (DXP) to 2-C-methyl-D-erythritol 4-phosphate (MEP).</text>
</comment>
<dbReference type="NCBIfam" id="TIGR00243">
    <property type="entry name" value="Dxr"/>
    <property type="match status" value="1"/>
</dbReference>